<name>K5UJD9_PHACS</name>
<proteinExistence type="predicted"/>
<reference evidence="1 2" key="1">
    <citation type="journal article" date="2012" name="BMC Genomics">
        <title>Comparative genomics of the white-rot fungi, Phanerochaete carnosa and P. chrysosporium, to elucidate the genetic basis of the distinct wood types they colonize.</title>
        <authorList>
            <person name="Suzuki H."/>
            <person name="MacDonald J."/>
            <person name="Syed K."/>
            <person name="Salamov A."/>
            <person name="Hori C."/>
            <person name="Aerts A."/>
            <person name="Henrissat B."/>
            <person name="Wiebenga A."/>
            <person name="vanKuyk P.A."/>
            <person name="Barry K."/>
            <person name="Lindquist E."/>
            <person name="LaButti K."/>
            <person name="Lapidus A."/>
            <person name="Lucas S."/>
            <person name="Coutinho P."/>
            <person name="Gong Y."/>
            <person name="Samejima M."/>
            <person name="Mahadevan R."/>
            <person name="Abou-Zaid M."/>
            <person name="de Vries R.P."/>
            <person name="Igarashi K."/>
            <person name="Yadav J.S."/>
            <person name="Grigoriev I.V."/>
            <person name="Master E.R."/>
        </authorList>
    </citation>
    <scope>NUCLEOTIDE SEQUENCE [LARGE SCALE GENOMIC DNA]</scope>
    <source>
        <strain evidence="1 2">HHB-10118-sp</strain>
    </source>
</reference>
<accession>K5UJD9</accession>
<dbReference type="HOGENOM" id="CLU_078307_0_0_1"/>
<dbReference type="EMBL" id="JH930480">
    <property type="protein sequence ID" value="EKM49681.1"/>
    <property type="molecule type" value="Genomic_DNA"/>
</dbReference>
<evidence type="ECO:0000313" key="2">
    <source>
        <dbReference type="Proteomes" id="UP000008370"/>
    </source>
</evidence>
<dbReference type="AlphaFoldDB" id="K5UJD9"/>
<keyword evidence="2" id="KW-1185">Reference proteome</keyword>
<dbReference type="Proteomes" id="UP000008370">
    <property type="component" value="Unassembled WGS sequence"/>
</dbReference>
<organism evidence="1 2">
    <name type="scientific">Phanerochaete carnosa (strain HHB-10118-sp)</name>
    <name type="common">White-rot fungus</name>
    <name type="synonym">Peniophora carnosa</name>
    <dbReference type="NCBI Taxonomy" id="650164"/>
    <lineage>
        <taxon>Eukaryota</taxon>
        <taxon>Fungi</taxon>
        <taxon>Dikarya</taxon>
        <taxon>Basidiomycota</taxon>
        <taxon>Agaricomycotina</taxon>
        <taxon>Agaricomycetes</taxon>
        <taxon>Polyporales</taxon>
        <taxon>Phanerochaetaceae</taxon>
        <taxon>Phanerochaete</taxon>
    </lineage>
</organism>
<dbReference type="InParanoid" id="K5UJD9"/>
<dbReference type="RefSeq" id="XP_007401739.1">
    <property type="nucleotide sequence ID" value="XM_007401677.1"/>
</dbReference>
<dbReference type="OrthoDB" id="2802730at2759"/>
<evidence type="ECO:0000313" key="1">
    <source>
        <dbReference type="EMBL" id="EKM49681.1"/>
    </source>
</evidence>
<gene>
    <name evidence="1" type="ORF">PHACADRAFT_106695</name>
</gene>
<protein>
    <submittedName>
        <fullName evidence="1">Uncharacterized protein</fullName>
    </submittedName>
</protein>
<dbReference type="KEGG" id="pco:PHACADRAFT_106695"/>
<dbReference type="GeneID" id="18907409"/>
<sequence>MSEPNIPDEILHHILNYLLAVDESLFCRFPSYDRTYGRGCYRSHSEWEHIMLLRQSSLLLVSKRWLRVGTPLLYRGVVIWKAEHTKTLARLFKANPAIGAATRYLRLEGGLGKDLHDVARMTPNVHTLYLNISIRGTESIAGLRRALPILKLSKLYLTYMSYAGESKVIREGRELVEKCLTHHLVTLRTIILPQGFRMSTSIAVALGNAPALETVSASSEYYNITDWLKRGYIQLIATNPRLQRICCRGARGKPAVDDMITQMGVPERIANLFTYERTYMDDIRYGSPRNLRKDVNRWR</sequence>